<evidence type="ECO:0000313" key="2">
    <source>
        <dbReference type="Proteomes" id="UP000472271"/>
    </source>
</evidence>
<dbReference type="SUPFAM" id="SSF47266">
    <property type="entry name" value="4-helical cytokines"/>
    <property type="match status" value="1"/>
</dbReference>
<dbReference type="InterPro" id="IPR009079">
    <property type="entry name" value="4_helix_cytokine-like_core"/>
</dbReference>
<dbReference type="PANTHER" id="PTHR48488">
    <property type="entry name" value="INTERLEUKIN-22"/>
    <property type="match status" value="1"/>
</dbReference>
<dbReference type="Proteomes" id="UP000472271">
    <property type="component" value="Chromosome 12"/>
</dbReference>
<dbReference type="Pfam" id="PF14565">
    <property type="entry name" value="IL22"/>
    <property type="match status" value="1"/>
</dbReference>
<reference evidence="1" key="3">
    <citation type="submission" date="2025-09" db="UniProtKB">
        <authorList>
            <consortium name="Ensembl"/>
        </authorList>
    </citation>
    <scope>IDENTIFICATION</scope>
</reference>
<sequence>MKLHSAVSKSSISPAPFVVALLPLLLIGWVELTLAHPVHRPLMLNHGLSSQTEEDSSSRLMPRVNTNQDHMKICCLHANILDFYLNNILHHRDNEHPRMEQLKTDLTRVSQDLQNHGCNVTHFHDHHHTVEFRRKLTKMGGEQGIMKAMGEIDILFTYLQDFCVEPKNSTSANAL</sequence>
<dbReference type="InterPro" id="IPR020453">
    <property type="entry name" value="IL-22"/>
</dbReference>
<dbReference type="InterPro" id="IPR020444">
    <property type="entry name" value="IL-24"/>
</dbReference>
<dbReference type="AlphaFoldDB" id="A0A673A1M4"/>
<reference evidence="1" key="1">
    <citation type="submission" date="2019-06" db="EMBL/GenBank/DDBJ databases">
        <authorList>
            <consortium name="Wellcome Sanger Institute Data Sharing"/>
        </authorList>
    </citation>
    <scope>NUCLEOTIDE SEQUENCE [LARGE SCALE GENOMIC DNA]</scope>
</reference>
<proteinExistence type="predicted"/>
<name>A0A673A1M4_9TELE</name>
<evidence type="ECO:0008006" key="3">
    <source>
        <dbReference type="Google" id="ProtNLM"/>
    </source>
</evidence>
<protein>
    <recommendedName>
        <fullName evidence="3">Interleukin 22</fullName>
    </recommendedName>
</protein>
<organism evidence="1 2">
    <name type="scientific">Sphaeramia orbicularis</name>
    <name type="common">orbiculate cardinalfish</name>
    <dbReference type="NCBI Taxonomy" id="375764"/>
    <lineage>
        <taxon>Eukaryota</taxon>
        <taxon>Metazoa</taxon>
        <taxon>Chordata</taxon>
        <taxon>Craniata</taxon>
        <taxon>Vertebrata</taxon>
        <taxon>Euteleostomi</taxon>
        <taxon>Actinopterygii</taxon>
        <taxon>Neopterygii</taxon>
        <taxon>Teleostei</taxon>
        <taxon>Neoteleostei</taxon>
        <taxon>Acanthomorphata</taxon>
        <taxon>Gobiaria</taxon>
        <taxon>Kurtiformes</taxon>
        <taxon>Apogonoidei</taxon>
        <taxon>Apogonidae</taxon>
        <taxon>Apogoninae</taxon>
        <taxon>Sphaeramia</taxon>
    </lineage>
</organism>
<dbReference type="PANTHER" id="PTHR48488:SF1">
    <property type="entry name" value="INTERLEUKIN-22"/>
    <property type="match status" value="1"/>
</dbReference>
<dbReference type="PRINTS" id="PR01937">
    <property type="entry name" value="INTRLEUKIN24"/>
</dbReference>
<keyword evidence="2" id="KW-1185">Reference proteome</keyword>
<dbReference type="GO" id="GO:0005576">
    <property type="term" value="C:extracellular region"/>
    <property type="evidence" value="ECO:0007669"/>
    <property type="project" value="InterPro"/>
</dbReference>
<dbReference type="Gene3D" id="1.20.1250.10">
    <property type="match status" value="1"/>
</dbReference>
<reference evidence="1" key="2">
    <citation type="submission" date="2025-08" db="UniProtKB">
        <authorList>
            <consortium name="Ensembl"/>
        </authorList>
    </citation>
    <scope>IDENTIFICATION</scope>
</reference>
<accession>A0A673A1M4</accession>
<dbReference type="Ensembl" id="ENSSORT00005023854.1">
    <property type="protein sequence ID" value="ENSSORP00005023181.1"/>
    <property type="gene ID" value="ENSSORG00005011228.1"/>
</dbReference>
<evidence type="ECO:0000313" key="1">
    <source>
        <dbReference type="Ensembl" id="ENSSORP00005023181.1"/>
    </source>
</evidence>